<dbReference type="GO" id="GO:0003677">
    <property type="term" value="F:DNA binding"/>
    <property type="evidence" value="ECO:0007669"/>
    <property type="project" value="InterPro"/>
</dbReference>
<dbReference type="Gene3D" id="3.30.450.180">
    <property type="match status" value="1"/>
</dbReference>
<dbReference type="InterPro" id="IPR010982">
    <property type="entry name" value="Lambda_DNA-bd_dom_sf"/>
</dbReference>
<evidence type="ECO:0000313" key="3">
    <source>
        <dbReference type="Proteomes" id="UP000460561"/>
    </source>
</evidence>
<dbReference type="OrthoDB" id="5346389at2"/>
<protein>
    <submittedName>
        <fullName evidence="2">Helix-turn-helix domain-containing protein</fullName>
    </submittedName>
</protein>
<reference evidence="2 3" key="1">
    <citation type="submission" date="2019-12" db="EMBL/GenBank/DDBJ databases">
        <title>Genomic-based taxomic classification of the family Erythrobacteraceae.</title>
        <authorList>
            <person name="Xu L."/>
        </authorList>
    </citation>
    <scope>NUCLEOTIDE SEQUENCE [LARGE SCALE GENOMIC DNA]</scope>
    <source>
        <strain evidence="2 3">DSM 18604</strain>
    </source>
</reference>
<keyword evidence="3" id="KW-1185">Reference proteome</keyword>
<feature type="domain" description="HTH cro/C1-type" evidence="1">
    <location>
        <begin position="13"/>
        <end position="80"/>
    </location>
</feature>
<sequence length="256" mass="29116">MMTEDQRKLLGSFVRARRESVAVDRPGRRRTPGLRREELADRANISATWVTWIEQGRDVRPSAHTLDHLAQGLCLSRAERQYLFSLAGREDPADPFAILPQDASASIDALVDCLPWPAYGLNPIWNVTCANGYARELFTGLFDETEAPNLLRYFFTHPSARILLPDWDQRALRILAEFRRDYGRTVSDPRTQSVVDWLKANSETFAAGWEKQAVSEREGGRRSFNHAAKGLLHYTQHTLANPERPDFKLVTLQPEG</sequence>
<dbReference type="SMART" id="SM00530">
    <property type="entry name" value="HTH_XRE"/>
    <property type="match status" value="1"/>
</dbReference>
<dbReference type="Proteomes" id="UP000460561">
    <property type="component" value="Unassembled WGS sequence"/>
</dbReference>
<dbReference type="InterPro" id="IPR001387">
    <property type="entry name" value="Cro/C1-type_HTH"/>
</dbReference>
<dbReference type="EMBL" id="WTYQ01000001">
    <property type="protein sequence ID" value="MXP24770.1"/>
    <property type="molecule type" value="Genomic_DNA"/>
</dbReference>
<dbReference type="Gene3D" id="1.10.260.40">
    <property type="entry name" value="lambda repressor-like DNA-binding domains"/>
    <property type="match status" value="1"/>
</dbReference>
<evidence type="ECO:0000313" key="2">
    <source>
        <dbReference type="EMBL" id="MXP24770.1"/>
    </source>
</evidence>
<dbReference type="SUPFAM" id="SSF47413">
    <property type="entry name" value="lambda repressor-like DNA-binding domains"/>
    <property type="match status" value="1"/>
</dbReference>
<name>A0A845A3L5_9SPHN</name>
<gene>
    <name evidence="2" type="ORF">GRI39_01750</name>
</gene>
<dbReference type="PANTHER" id="PTHR35010:SF2">
    <property type="entry name" value="BLL4672 PROTEIN"/>
    <property type="match status" value="1"/>
</dbReference>
<organism evidence="2 3">
    <name type="scientific">Altericroceibacterium indicum</name>
    <dbReference type="NCBI Taxonomy" id="374177"/>
    <lineage>
        <taxon>Bacteria</taxon>
        <taxon>Pseudomonadati</taxon>
        <taxon>Pseudomonadota</taxon>
        <taxon>Alphaproteobacteria</taxon>
        <taxon>Sphingomonadales</taxon>
        <taxon>Erythrobacteraceae</taxon>
        <taxon>Altericroceibacterium</taxon>
    </lineage>
</organism>
<evidence type="ECO:0000259" key="1">
    <source>
        <dbReference type="SMART" id="SM00530"/>
    </source>
</evidence>
<accession>A0A845A3L5</accession>
<dbReference type="Pfam" id="PF17765">
    <property type="entry name" value="MLTR_LBD"/>
    <property type="match status" value="1"/>
</dbReference>
<dbReference type="Pfam" id="PF13560">
    <property type="entry name" value="HTH_31"/>
    <property type="match status" value="1"/>
</dbReference>
<dbReference type="InterPro" id="IPR041413">
    <property type="entry name" value="MLTR_LBD"/>
</dbReference>
<dbReference type="CDD" id="cd00093">
    <property type="entry name" value="HTH_XRE"/>
    <property type="match status" value="1"/>
</dbReference>
<proteinExistence type="predicted"/>
<comment type="caution">
    <text evidence="2">The sequence shown here is derived from an EMBL/GenBank/DDBJ whole genome shotgun (WGS) entry which is preliminary data.</text>
</comment>
<dbReference type="AlphaFoldDB" id="A0A845A3L5"/>
<dbReference type="RefSeq" id="WP_160737969.1">
    <property type="nucleotide sequence ID" value="NZ_WTYQ01000001.1"/>
</dbReference>
<dbReference type="PANTHER" id="PTHR35010">
    <property type="entry name" value="BLL4672 PROTEIN-RELATED"/>
    <property type="match status" value="1"/>
</dbReference>